<evidence type="ECO:0000313" key="9">
    <source>
        <dbReference type="EMBL" id="TDR85427.1"/>
    </source>
</evidence>
<dbReference type="SUPFAM" id="SSF51905">
    <property type="entry name" value="FAD/NAD(P)-binding domain"/>
    <property type="match status" value="1"/>
</dbReference>
<dbReference type="FunFam" id="3.50.50.60:FF:000021">
    <property type="entry name" value="Ubiquinone biosynthesis monooxygenase COQ6"/>
    <property type="match status" value="1"/>
</dbReference>
<feature type="domain" description="FAD-binding" evidence="8">
    <location>
        <begin position="14"/>
        <end position="356"/>
    </location>
</feature>
<dbReference type="InterPro" id="IPR010971">
    <property type="entry name" value="UbiH/COQ6"/>
</dbReference>
<evidence type="ECO:0000256" key="2">
    <source>
        <dbReference type="ARBA" id="ARBA00004749"/>
    </source>
</evidence>
<dbReference type="PANTHER" id="PTHR43876:SF7">
    <property type="entry name" value="UBIQUINONE BIOSYNTHESIS MONOOXYGENASE COQ6, MITOCHONDRIAL"/>
    <property type="match status" value="1"/>
</dbReference>
<comment type="similarity">
    <text evidence="3">Belongs to the UbiH/COQ6 family.</text>
</comment>
<dbReference type="PROSITE" id="PS01304">
    <property type="entry name" value="UBIH"/>
    <property type="match status" value="1"/>
</dbReference>
<dbReference type="AlphaFoldDB" id="A0A4R7BNC4"/>
<evidence type="ECO:0000259" key="8">
    <source>
        <dbReference type="Pfam" id="PF01494"/>
    </source>
</evidence>
<comment type="caution">
    <text evidence="9">The sequence shown here is derived from an EMBL/GenBank/DDBJ whole genome shotgun (WGS) entry which is preliminary data.</text>
</comment>
<dbReference type="GO" id="GO:0004497">
    <property type="term" value="F:monooxygenase activity"/>
    <property type="evidence" value="ECO:0007669"/>
    <property type="project" value="UniProtKB-KW"/>
</dbReference>
<dbReference type="PRINTS" id="PR00420">
    <property type="entry name" value="RNGMNOXGNASE"/>
</dbReference>
<dbReference type="NCBIfam" id="TIGR01988">
    <property type="entry name" value="Ubi-OHases"/>
    <property type="match status" value="1"/>
</dbReference>
<comment type="pathway">
    <text evidence="2">Cofactor biosynthesis; ubiquinone biosynthesis.</text>
</comment>
<dbReference type="EMBL" id="SNZR01000017">
    <property type="protein sequence ID" value="TDR85427.1"/>
    <property type="molecule type" value="Genomic_DNA"/>
</dbReference>
<keyword evidence="10" id="KW-1185">Reference proteome</keyword>
<reference evidence="9 10" key="1">
    <citation type="submission" date="2019-03" db="EMBL/GenBank/DDBJ databases">
        <title>Genomic Encyclopedia of Type Strains, Phase IV (KMG-IV): sequencing the most valuable type-strain genomes for metagenomic binning, comparative biology and taxonomic classification.</title>
        <authorList>
            <person name="Goeker M."/>
        </authorList>
    </citation>
    <scope>NUCLEOTIDE SEQUENCE [LARGE SCALE GENOMIC DNA]</scope>
    <source>
        <strain evidence="9 10">DSM 25903</strain>
    </source>
</reference>
<dbReference type="GO" id="GO:0016705">
    <property type="term" value="F:oxidoreductase activity, acting on paired donors, with incorporation or reduction of molecular oxygen"/>
    <property type="evidence" value="ECO:0007669"/>
    <property type="project" value="InterPro"/>
</dbReference>
<dbReference type="OrthoDB" id="9796623at2"/>
<proteinExistence type="inferred from homology"/>
<dbReference type="GO" id="GO:0110142">
    <property type="term" value="C:ubiquinone biosynthesis complex"/>
    <property type="evidence" value="ECO:0007669"/>
    <property type="project" value="UniProtKB-ARBA"/>
</dbReference>
<keyword evidence="7" id="KW-0503">Monooxygenase</keyword>
<comment type="cofactor">
    <cofactor evidence="1">
        <name>FAD</name>
        <dbReference type="ChEBI" id="CHEBI:57692"/>
    </cofactor>
</comment>
<evidence type="ECO:0000256" key="7">
    <source>
        <dbReference type="ARBA" id="ARBA00023033"/>
    </source>
</evidence>
<keyword evidence="4" id="KW-0285">Flavoprotein</keyword>
<protein>
    <submittedName>
        <fullName evidence="9">2-octaprenyl-6-methoxyphenol hydroxylase</fullName>
    </submittedName>
</protein>
<dbReference type="InterPro" id="IPR036188">
    <property type="entry name" value="FAD/NAD-bd_sf"/>
</dbReference>
<organism evidence="9 10">
    <name type="scientific">Enterovirga rhinocerotis</name>
    <dbReference type="NCBI Taxonomy" id="1339210"/>
    <lineage>
        <taxon>Bacteria</taxon>
        <taxon>Pseudomonadati</taxon>
        <taxon>Pseudomonadota</taxon>
        <taxon>Alphaproteobacteria</taxon>
        <taxon>Hyphomicrobiales</taxon>
        <taxon>Methylobacteriaceae</taxon>
        <taxon>Enterovirga</taxon>
    </lineage>
</organism>
<sequence length="414" mass="43030">MTLPSAPRPPAWRILIVGGGIASLALALALRHGAGEAVEVTIADPAPETAAGGGRAYALSMASVAMLDVLGIWRTLEPGAQRIAGMRITDSRLADAVRPDYLHFGGRLDEPLGYLLEAAPIATALSDACAAAGVTCLRSPAGSMRTEGAGIVVELGGDEHRAALLVAADGARSRLREAAGLRWIGERYPQMGLVATIAHERDHGGIAVQHFLPAGPFAILPLAGPGRALPHRSSIVWTERADRARELLGAPDEAVAQALAERFGPDLGTIERETPLAGFPLGVGLARSFVAERMALLGDAAHLVHPLAGQGLNLGLGDAAALAERIVDAVRLGLDPGGPDVLAAYQRDRRLDAVAMATLTDGLNRLFSNDSLALRALRDLGLGLVDRSPAKRLFAAHAAGTTARAPRLMRGEAL</sequence>
<dbReference type="GO" id="GO:0006744">
    <property type="term" value="P:ubiquinone biosynthetic process"/>
    <property type="evidence" value="ECO:0007669"/>
    <property type="project" value="UniProtKB-UniPathway"/>
</dbReference>
<keyword evidence="5" id="KW-0274">FAD</keyword>
<keyword evidence="6" id="KW-0560">Oxidoreductase</keyword>
<dbReference type="GO" id="GO:0071949">
    <property type="term" value="F:FAD binding"/>
    <property type="evidence" value="ECO:0007669"/>
    <property type="project" value="InterPro"/>
</dbReference>
<dbReference type="InterPro" id="IPR051205">
    <property type="entry name" value="UbiH/COQ6_monooxygenase"/>
</dbReference>
<name>A0A4R7BNC4_9HYPH</name>
<dbReference type="InterPro" id="IPR018168">
    <property type="entry name" value="Ubi_Hdrlase_CS"/>
</dbReference>
<evidence type="ECO:0000256" key="1">
    <source>
        <dbReference type="ARBA" id="ARBA00001974"/>
    </source>
</evidence>
<dbReference type="PANTHER" id="PTHR43876">
    <property type="entry name" value="UBIQUINONE BIOSYNTHESIS MONOOXYGENASE COQ6, MITOCHONDRIAL"/>
    <property type="match status" value="1"/>
</dbReference>
<dbReference type="InterPro" id="IPR002938">
    <property type="entry name" value="FAD-bd"/>
</dbReference>
<evidence type="ECO:0000313" key="10">
    <source>
        <dbReference type="Proteomes" id="UP000295122"/>
    </source>
</evidence>
<evidence type="ECO:0000256" key="3">
    <source>
        <dbReference type="ARBA" id="ARBA00005349"/>
    </source>
</evidence>
<dbReference type="Gene3D" id="3.50.50.60">
    <property type="entry name" value="FAD/NAD(P)-binding domain"/>
    <property type="match status" value="2"/>
</dbReference>
<dbReference type="RefSeq" id="WP_133774417.1">
    <property type="nucleotide sequence ID" value="NZ_SNZR01000017.1"/>
</dbReference>
<accession>A0A4R7BNC4</accession>
<evidence type="ECO:0000256" key="5">
    <source>
        <dbReference type="ARBA" id="ARBA00022827"/>
    </source>
</evidence>
<gene>
    <name evidence="9" type="ORF">EV668_4548</name>
</gene>
<dbReference type="Pfam" id="PF01494">
    <property type="entry name" value="FAD_binding_3"/>
    <property type="match status" value="1"/>
</dbReference>
<dbReference type="UniPathway" id="UPA00232"/>
<evidence type="ECO:0000256" key="4">
    <source>
        <dbReference type="ARBA" id="ARBA00022630"/>
    </source>
</evidence>
<dbReference type="Proteomes" id="UP000295122">
    <property type="component" value="Unassembled WGS sequence"/>
</dbReference>
<evidence type="ECO:0000256" key="6">
    <source>
        <dbReference type="ARBA" id="ARBA00023002"/>
    </source>
</evidence>